<accession>A0ABP8VYR9</accession>
<evidence type="ECO:0000256" key="1">
    <source>
        <dbReference type="SAM" id="MobiDB-lite"/>
    </source>
</evidence>
<reference evidence="3" key="1">
    <citation type="journal article" date="2019" name="Int. J. Syst. Evol. Microbiol.">
        <title>The Global Catalogue of Microorganisms (GCM) 10K type strain sequencing project: providing services to taxonomists for standard genome sequencing and annotation.</title>
        <authorList>
            <consortium name="The Broad Institute Genomics Platform"/>
            <consortium name="The Broad Institute Genome Sequencing Center for Infectious Disease"/>
            <person name="Wu L."/>
            <person name="Ma J."/>
        </authorList>
    </citation>
    <scope>NUCLEOTIDE SEQUENCE [LARGE SCALE GENOMIC DNA]</scope>
    <source>
        <strain evidence="3">JCM 18956</strain>
    </source>
</reference>
<evidence type="ECO:0000313" key="2">
    <source>
        <dbReference type="EMBL" id="GAA4675869.1"/>
    </source>
</evidence>
<organism evidence="2 3">
    <name type="scientific">Frondihabitans cladoniiphilus</name>
    <dbReference type="NCBI Taxonomy" id="715785"/>
    <lineage>
        <taxon>Bacteria</taxon>
        <taxon>Bacillati</taxon>
        <taxon>Actinomycetota</taxon>
        <taxon>Actinomycetes</taxon>
        <taxon>Micrococcales</taxon>
        <taxon>Microbacteriaceae</taxon>
        <taxon>Frondihabitans</taxon>
    </lineage>
</organism>
<comment type="caution">
    <text evidence="2">The sequence shown here is derived from an EMBL/GenBank/DDBJ whole genome shotgun (WGS) entry which is preliminary data.</text>
</comment>
<dbReference type="Proteomes" id="UP001501295">
    <property type="component" value="Unassembled WGS sequence"/>
</dbReference>
<protein>
    <submittedName>
        <fullName evidence="2">Uncharacterized protein</fullName>
    </submittedName>
</protein>
<gene>
    <name evidence="2" type="ORF">GCM10025780_20560</name>
</gene>
<dbReference type="EMBL" id="BAABLM010000003">
    <property type="protein sequence ID" value="GAA4675869.1"/>
    <property type="molecule type" value="Genomic_DNA"/>
</dbReference>
<evidence type="ECO:0000313" key="3">
    <source>
        <dbReference type="Proteomes" id="UP001501295"/>
    </source>
</evidence>
<feature type="region of interest" description="Disordered" evidence="1">
    <location>
        <begin position="1"/>
        <end position="30"/>
    </location>
</feature>
<dbReference type="RefSeq" id="WP_345375762.1">
    <property type="nucleotide sequence ID" value="NZ_BAABLM010000003.1"/>
</dbReference>
<name>A0ABP8VYR9_9MICO</name>
<keyword evidence="3" id="KW-1185">Reference proteome</keyword>
<sequence>MSSSLSSVSPLGSAVSSTTPVSGVSSAASVSGSPLFDALVAEQFGTPRRRTRVRPRARRRALTPLEQQIAAEKGGRIAQLIHGLGDEAPRESNRWPFHPVSR</sequence>
<proteinExistence type="predicted"/>